<evidence type="ECO:0000313" key="1">
    <source>
        <dbReference type="EMBL" id="KUM47083.1"/>
    </source>
</evidence>
<reference evidence="1" key="1">
    <citation type="journal article" date="2015" name="Genome Biol. Evol.">
        <title>Organellar Genomes of White Spruce (Picea glauca): Assembly and Annotation.</title>
        <authorList>
            <person name="Jackman S.D."/>
            <person name="Warren R.L."/>
            <person name="Gibb E.A."/>
            <person name="Vandervalk B.P."/>
            <person name="Mohamadi H."/>
            <person name="Chu J."/>
            <person name="Raymond A."/>
            <person name="Pleasance S."/>
            <person name="Coope R."/>
            <person name="Wildung M.R."/>
            <person name="Ritland C.E."/>
            <person name="Bousquet J."/>
            <person name="Jones S.J."/>
            <person name="Bohlmann J."/>
            <person name="Birol I."/>
        </authorList>
    </citation>
    <scope>NUCLEOTIDE SEQUENCE [LARGE SCALE GENOMIC DNA]</scope>
    <source>
        <tissue evidence="1">Flushing bud</tissue>
    </source>
</reference>
<name>A0A101LXQ0_PICGL</name>
<comment type="caution">
    <text evidence="1">The sequence shown here is derived from an EMBL/GenBank/DDBJ whole genome shotgun (WGS) entry which is preliminary data.</text>
</comment>
<geneLocation type="mitochondrion" evidence="1"/>
<gene>
    <name evidence="1" type="ORF">ABT39_MTgene6089</name>
</gene>
<proteinExistence type="predicted"/>
<keyword evidence="1" id="KW-0496">Mitochondrion</keyword>
<dbReference type="AlphaFoldDB" id="A0A101LXQ0"/>
<organism evidence="1">
    <name type="scientific">Picea glauca</name>
    <name type="common">White spruce</name>
    <name type="synonym">Pinus glauca</name>
    <dbReference type="NCBI Taxonomy" id="3330"/>
    <lineage>
        <taxon>Eukaryota</taxon>
        <taxon>Viridiplantae</taxon>
        <taxon>Streptophyta</taxon>
        <taxon>Embryophyta</taxon>
        <taxon>Tracheophyta</taxon>
        <taxon>Spermatophyta</taxon>
        <taxon>Pinopsida</taxon>
        <taxon>Pinidae</taxon>
        <taxon>Conifers I</taxon>
        <taxon>Pinales</taxon>
        <taxon>Pinaceae</taxon>
        <taxon>Picea</taxon>
    </lineage>
</organism>
<protein>
    <submittedName>
        <fullName evidence="1">Uncharacterized protein</fullName>
    </submittedName>
</protein>
<sequence>MLRTVGLHQTLTTIHSIMFLNGWVMELTPLSHHEVGRMEVEAHR</sequence>
<dbReference type="EMBL" id="LKAM01000008">
    <property type="protein sequence ID" value="KUM47083.1"/>
    <property type="molecule type" value="Genomic_DNA"/>
</dbReference>
<accession>A0A101LXQ0</accession>